<feature type="domain" description="Aminoglycoside phosphotransferase" evidence="1">
    <location>
        <begin position="81"/>
        <end position="238"/>
    </location>
</feature>
<accession>A0A7X0M8Q6</accession>
<protein>
    <recommendedName>
        <fullName evidence="1">Aminoglycoside phosphotransferase domain-containing protein</fullName>
    </recommendedName>
</protein>
<reference evidence="2 3" key="1">
    <citation type="submission" date="2020-08" db="EMBL/GenBank/DDBJ databases">
        <title>Sequencing the genomes of 1000 actinobacteria strains.</title>
        <authorList>
            <person name="Klenk H.-P."/>
        </authorList>
    </citation>
    <scope>NUCLEOTIDE SEQUENCE [LARGE SCALE GENOMIC DNA]</scope>
    <source>
        <strain evidence="2 3">DSM 44936</strain>
    </source>
</reference>
<dbReference type="Pfam" id="PF01636">
    <property type="entry name" value="APH"/>
    <property type="match status" value="1"/>
</dbReference>
<dbReference type="Gene3D" id="3.90.1200.10">
    <property type="match status" value="1"/>
</dbReference>
<dbReference type="InterPro" id="IPR011009">
    <property type="entry name" value="Kinase-like_dom_sf"/>
</dbReference>
<proteinExistence type="predicted"/>
<gene>
    <name evidence="2" type="ORF">BJ992_003690</name>
</gene>
<organism evidence="2 3">
    <name type="scientific">Sphaerisporangium rubeum</name>
    <dbReference type="NCBI Taxonomy" id="321317"/>
    <lineage>
        <taxon>Bacteria</taxon>
        <taxon>Bacillati</taxon>
        <taxon>Actinomycetota</taxon>
        <taxon>Actinomycetes</taxon>
        <taxon>Streptosporangiales</taxon>
        <taxon>Streptosporangiaceae</taxon>
        <taxon>Sphaerisporangium</taxon>
    </lineage>
</organism>
<evidence type="ECO:0000259" key="1">
    <source>
        <dbReference type="Pfam" id="PF01636"/>
    </source>
</evidence>
<evidence type="ECO:0000313" key="2">
    <source>
        <dbReference type="EMBL" id="MBB6474259.1"/>
    </source>
</evidence>
<sequence>MDVRGGTSAGGLAGLLAAEAGGRLGDAGTAVLKDTRVTVVRAGDTVVKALPPGTDAGALQARLTAAASMPGVFLPPLSPRVRHLAGRPVTSWPAGEPVDPADPYGAPWEEAAALLARLHASPVPPSLPPHGGPARVTRAVAGLPRGERHAAAVRTISAAYVPLGLEAGHEPGAAPVHGDWHLGQVVRYRGEWLLIDVDDLGSGDPAWDLARPAAWFATGLLDPELWARFLGAYLSAGGTAVSPDDPWRELDRPARALTVQLAATAVAAAHGEGRPLDDVEDALVSSCGRIVGVTPSR</sequence>
<evidence type="ECO:0000313" key="3">
    <source>
        <dbReference type="Proteomes" id="UP000555564"/>
    </source>
</evidence>
<comment type="caution">
    <text evidence="2">The sequence shown here is derived from an EMBL/GenBank/DDBJ whole genome shotgun (WGS) entry which is preliminary data.</text>
</comment>
<name>A0A7X0M8Q6_9ACTN</name>
<dbReference type="InterPro" id="IPR002575">
    <property type="entry name" value="Aminoglycoside_PTrfase"/>
</dbReference>
<dbReference type="RefSeq" id="WP_343072732.1">
    <property type="nucleotide sequence ID" value="NZ_BAAALO010000011.1"/>
</dbReference>
<dbReference type="AlphaFoldDB" id="A0A7X0M8Q6"/>
<dbReference type="SUPFAM" id="SSF56112">
    <property type="entry name" value="Protein kinase-like (PK-like)"/>
    <property type="match status" value="1"/>
</dbReference>
<keyword evidence="3" id="KW-1185">Reference proteome</keyword>
<dbReference type="EMBL" id="JACHIU010000001">
    <property type="protein sequence ID" value="MBB6474259.1"/>
    <property type="molecule type" value="Genomic_DNA"/>
</dbReference>
<dbReference type="Proteomes" id="UP000555564">
    <property type="component" value="Unassembled WGS sequence"/>
</dbReference>